<evidence type="ECO:0000256" key="1">
    <source>
        <dbReference type="SAM" id="MobiDB-lite"/>
    </source>
</evidence>
<dbReference type="HOGENOM" id="CLU_2027914_0_0_1"/>
<accession>A0A060SQV7</accession>
<protein>
    <submittedName>
        <fullName evidence="2">Uncharacterized protein</fullName>
    </submittedName>
</protein>
<dbReference type="OrthoDB" id="2757794at2759"/>
<keyword evidence="3" id="KW-1185">Reference proteome</keyword>
<name>A0A060SQV7_PYCCI</name>
<dbReference type="OMA" id="REDISHR"/>
<organism evidence="2 3">
    <name type="scientific">Pycnoporus cinnabarinus</name>
    <name type="common">Cinnabar-red polypore</name>
    <name type="synonym">Trametes cinnabarina</name>
    <dbReference type="NCBI Taxonomy" id="5643"/>
    <lineage>
        <taxon>Eukaryota</taxon>
        <taxon>Fungi</taxon>
        <taxon>Dikarya</taxon>
        <taxon>Basidiomycota</taxon>
        <taxon>Agaricomycotina</taxon>
        <taxon>Agaricomycetes</taxon>
        <taxon>Polyporales</taxon>
        <taxon>Polyporaceae</taxon>
        <taxon>Trametes</taxon>
    </lineage>
</organism>
<dbReference type="AlphaFoldDB" id="A0A060SQV7"/>
<feature type="compositionally biased region" description="Polar residues" evidence="1">
    <location>
        <begin position="1"/>
        <end position="13"/>
    </location>
</feature>
<sequence length="122" mass="13881">MLSFTAPTTQAQRRTLRSPPPKPKSKLFSFARKASAAPVPVRRLGAGHRVELDWVPIPHFSADFPAFEYKLLPLGEAQQRDDIVHRMFPNHADFPGFEFKLLPLGEAQKREDIVHRMFPAHA</sequence>
<evidence type="ECO:0000313" key="2">
    <source>
        <dbReference type="EMBL" id="CDO76927.1"/>
    </source>
</evidence>
<feature type="region of interest" description="Disordered" evidence="1">
    <location>
        <begin position="1"/>
        <end position="25"/>
    </location>
</feature>
<gene>
    <name evidence="2" type="ORF">BN946_scf185006.g9</name>
</gene>
<reference evidence="2" key="1">
    <citation type="submission" date="2014-01" db="EMBL/GenBank/DDBJ databases">
        <title>The genome of the white-rot fungus Pycnoporus cinnabarinus: a basidiomycete model with a versatile arsenal for lignocellulosic biomass breakdown.</title>
        <authorList>
            <person name="Levasseur A."/>
            <person name="Lomascolo A."/>
            <person name="Ruiz-Duenas F.J."/>
            <person name="Uzan E."/>
            <person name="Piumi F."/>
            <person name="Kues U."/>
            <person name="Ram A.F.J."/>
            <person name="Murat C."/>
            <person name="Haon M."/>
            <person name="Benoit I."/>
            <person name="Arfi Y."/>
            <person name="Chevret D."/>
            <person name="Drula E."/>
            <person name="Kwon M.J."/>
            <person name="Gouret P."/>
            <person name="Lesage-Meessen L."/>
            <person name="Lombard V."/>
            <person name="Mariette J."/>
            <person name="Noirot C."/>
            <person name="Park J."/>
            <person name="Patyshakuliyeva A."/>
            <person name="Wieneger R.A.B."/>
            <person name="Wosten H.A.B."/>
            <person name="Martin F."/>
            <person name="Coutinho P.M."/>
            <person name="de Vries R."/>
            <person name="Martinez A.T."/>
            <person name="Klopp C."/>
            <person name="Pontarotti P."/>
            <person name="Henrissat B."/>
            <person name="Record E."/>
        </authorList>
    </citation>
    <scope>NUCLEOTIDE SEQUENCE [LARGE SCALE GENOMIC DNA]</scope>
    <source>
        <strain evidence="2">BRFM137</strain>
    </source>
</reference>
<evidence type="ECO:0000313" key="3">
    <source>
        <dbReference type="Proteomes" id="UP000029665"/>
    </source>
</evidence>
<proteinExistence type="predicted"/>
<dbReference type="Proteomes" id="UP000029665">
    <property type="component" value="Unassembled WGS sequence"/>
</dbReference>
<comment type="caution">
    <text evidence="2">The sequence shown here is derived from an EMBL/GenBank/DDBJ whole genome shotgun (WGS) entry which is preliminary data.</text>
</comment>
<dbReference type="EMBL" id="CCBP010000430">
    <property type="protein sequence ID" value="CDO76927.1"/>
    <property type="molecule type" value="Genomic_DNA"/>
</dbReference>